<reference evidence="1" key="2">
    <citation type="submission" date="2023-05" db="EMBL/GenBank/DDBJ databases">
        <authorList>
            <consortium name="Lawrence Berkeley National Laboratory"/>
            <person name="Steindorff A."/>
            <person name="Hensen N."/>
            <person name="Bonometti L."/>
            <person name="Westerberg I."/>
            <person name="Brannstrom I.O."/>
            <person name="Guillou S."/>
            <person name="Cros-Aarteil S."/>
            <person name="Calhoun S."/>
            <person name="Haridas S."/>
            <person name="Kuo A."/>
            <person name="Mondo S."/>
            <person name="Pangilinan J."/>
            <person name="Riley R."/>
            <person name="Labutti K."/>
            <person name="Andreopoulos B."/>
            <person name="Lipzen A."/>
            <person name="Chen C."/>
            <person name="Yanf M."/>
            <person name="Daum C."/>
            <person name="Ng V."/>
            <person name="Clum A."/>
            <person name="Ohm R."/>
            <person name="Martin F."/>
            <person name="Silar P."/>
            <person name="Natvig D."/>
            <person name="Lalanne C."/>
            <person name="Gautier V."/>
            <person name="Ament-Velasquez S.L."/>
            <person name="Kruys A."/>
            <person name="Hutchinson M.I."/>
            <person name="Powell A.J."/>
            <person name="Barry K."/>
            <person name="Miller A.N."/>
            <person name="Grigoriev I.V."/>
            <person name="Debuchy R."/>
            <person name="Gladieux P."/>
            <person name="Thoren M.H."/>
            <person name="Johannesson H."/>
        </authorList>
    </citation>
    <scope>NUCLEOTIDE SEQUENCE</scope>
    <source>
        <strain evidence="1">CBS 892.96</strain>
    </source>
</reference>
<dbReference type="Gene3D" id="2.115.10.20">
    <property type="entry name" value="Glycosyl hydrolase domain, family 43"/>
    <property type="match status" value="1"/>
</dbReference>
<evidence type="ECO:0000313" key="2">
    <source>
        <dbReference type="Proteomes" id="UP001302321"/>
    </source>
</evidence>
<dbReference type="InterPro" id="IPR023296">
    <property type="entry name" value="Glyco_hydro_beta-prop_sf"/>
</dbReference>
<evidence type="ECO:0000313" key="1">
    <source>
        <dbReference type="EMBL" id="KAK4170721.1"/>
    </source>
</evidence>
<reference evidence="1" key="1">
    <citation type="journal article" date="2023" name="Mol. Phylogenet. Evol.">
        <title>Genome-scale phylogeny and comparative genomics of the fungal order Sordariales.</title>
        <authorList>
            <person name="Hensen N."/>
            <person name="Bonometti L."/>
            <person name="Westerberg I."/>
            <person name="Brannstrom I.O."/>
            <person name="Guillou S."/>
            <person name="Cros-Aarteil S."/>
            <person name="Calhoun S."/>
            <person name="Haridas S."/>
            <person name="Kuo A."/>
            <person name="Mondo S."/>
            <person name="Pangilinan J."/>
            <person name="Riley R."/>
            <person name="LaButti K."/>
            <person name="Andreopoulos B."/>
            <person name="Lipzen A."/>
            <person name="Chen C."/>
            <person name="Yan M."/>
            <person name="Daum C."/>
            <person name="Ng V."/>
            <person name="Clum A."/>
            <person name="Steindorff A."/>
            <person name="Ohm R.A."/>
            <person name="Martin F."/>
            <person name="Silar P."/>
            <person name="Natvig D.O."/>
            <person name="Lalanne C."/>
            <person name="Gautier V."/>
            <person name="Ament-Velasquez S.L."/>
            <person name="Kruys A."/>
            <person name="Hutchinson M.I."/>
            <person name="Powell A.J."/>
            <person name="Barry K."/>
            <person name="Miller A.N."/>
            <person name="Grigoriev I.V."/>
            <person name="Debuchy R."/>
            <person name="Gladieux P."/>
            <person name="Hiltunen Thoren M."/>
            <person name="Johannesson H."/>
        </authorList>
    </citation>
    <scope>NUCLEOTIDE SEQUENCE</scope>
    <source>
        <strain evidence="1">CBS 892.96</strain>
    </source>
</reference>
<accession>A0AAN7A0F5</accession>
<organism evidence="1 2">
    <name type="scientific">Triangularia setosa</name>
    <dbReference type="NCBI Taxonomy" id="2587417"/>
    <lineage>
        <taxon>Eukaryota</taxon>
        <taxon>Fungi</taxon>
        <taxon>Dikarya</taxon>
        <taxon>Ascomycota</taxon>
        <taxon>Pezizomycotina</taxon>
        <taxon>Sordariomycetes</taxon>
        <taxon>Sordariomycetidae</taxon>
        <taxon>Sordariales</taxon>
        <taxon>Podosporaceae</taxon>
        <taxon>Triangularia</taxon>
    </lineage>
</organism>
<proteinExistence type="predicted"/>
<dbReference type="SUPFAM" id="SSF75005">
    <property type="entry name" value="Arabinanase/levansucrase/invertase"/>
    <property type="match status" value="1"/>
</dbReference>
<dbReference type="EMBL" id="MU866810">
    <property type="protein sequence ID" value="KAK4170721.1"/>
    <property type="molecule type" value="Genomic_DNA"/>
</dbReference>
<dbReference type="AlphaFoldDB" id="A0AAN7A0F5"/>
<comment type="caution">
    <text evidence="1">The sequence shown here is derived from an EMBL/GenBank/DDBJ whole genome shotgun (WGS) entry which is preliminary data.</text>
</comment>
<gene>
    <name evidence="1" type="ORF">QBC36DRAFT_341408</name>
</gene>
<name>A0AAN7A0F5_9PEZI</name>
<keyword evidence="2" id="KW-1185">Reference proteome</keyword>
<dbReference type="Proteomes" id="UP001302321">
    <property type="component" value="Unassembled WGS sequence"/>
</dbReference>
<protein>
    <submittedName>
        <fullName evidence="1">Uncharacterized protein</fullName>
    </submittedName>
</protein>
<sequence length="71" mass="7634">MYYSGRLSGSPYHCIGVAVSRTSILGPYTPHVQPFACPDTDGGAIDASGFYDTEQNRRCVIYKVDGSAKGK</sequence>